<proteinExistence type="inferred from homology"/>
<feature type="signal peptide" evidence="10">
    <location>
        <begin position="1"/>
        <end position="16"/>
    </location>
</feature>
<evidence type="ECO:0000256" key="5">
    <source>
        <dbReference type="ARBA" id="ARBA00023002"/>
    </source>
</evidence>
<keyword evidence="6 8" id="KW-0408">Iron</keyword>
<name>A0A9P4I2J1_9PEZI</name>
<organism evidence="11 12">
    <name type="scientific">Saccharata proteae CBS 121410</name>
    <dbReference type="NCBI Taxonomy" id="1314787"/>
    <lineage>
        <taxon>Eukaryota</taxon>
        <taxon>Fungi</taxon>
        <taxon>Dikarya</taxon>
        <taxon>Ascomycota</taxon>
        <taxon>Pezizomycotina</taxon>
        <taxon>Dothideomycetes</taxon>
        <taxon>Dothideomycetes incertae sedis</taxon>
        <taxon>Botryosphaeriales</taxon>
        <taxon>Saccharataceae</taxon>
        <taxon>Saccharata</taxon>
    </lineage>
</organism>
<keyword evidence="7 9" id="KW-0503">Monooxygenase</keyword>
<evidence type="ECO:0000256" key="1">
    <source>
        <dbReference type="ARBA" id="ARBA00001971"/>
    </source>
</evidence>
<dbReference type="PRINTS" id="PR00465">
    <property type="entry name" value="EP450IV"/>
</dbReference>
<evidence type="ECO:0000256" key="2">
    <source>
        <dbReference type="ARBA" id="ARBA00010617"/>
    </source>
</evidence>
<keyword evidence="10" id="KW-0732">Signal</keyword>
<dbReference type="PANTHER" id="PTHR46206">
    <property type="entry name" value="CYTOCHROME P450"/>
    <property type="match status" value="1"/>
</dbReference>
<protein>
    <submittedName>
        <fullName evidence="11">Cytochrome P450</fullName>
    </submittedName>
</protein>
<dbReference type="EMBL" id="ML978711">
    <property type="protein sequence ID" value="KAF2091838.1"/>
    <property type="molecule type" value="Genomic_DNA"/>
</dbReference>
<evidence type="ECO:0000256" key="8">
    <source>
        <dbReference type="PIRSR" id="PIRSR602403-1"/>
    </source>
</evidence>
<comment type="caution">
    <text evidence="11">The sequence shown here is derived from an EMBL/GenBank/DDBJ whole genome shotgun (WGS) entry which is preliminary data.</text>
</comment>
<comment type="similarity">
    <text evidence="2 9">Belongs to the cytochrome P450 family.</text>
</comment>
<dbReference type="Pfam" id="PF00067">
    <property type="entry name" value="p450"/>
    <property type="match status" value="1"/>
</dbReference>
<evidence type="ECO:0000256" key="4">
    <source>
        <dbReference type="ARBA" id="ARBA00022723"/>
    </source>
</evidence>
<evidence type="ECO:0000256" key="3">
    <source>
        <dbReference type="ARBA" id="ARBA00022617"/>
    </source>
</evidence>
<accession>A0A9P4I2J1</accession>
<keyword evidence="12" id="KW-1185">Reference proteome</keyword>
<evidence type="ECO:0000256" key="6">
    <source>
        <dbReference type="ARBA" id="ARBA00023004"/>
    </source>
</evidence>
<dbReference type="CDD" id="cd11041">
    <property type="entry name" value="CYP503A1-like"/>
    <property type="match status" value="1"/>
</dbReference>
<dbReference type="PANTHER" id="PTHR46206:SF1">
    <property type="entry name" value="P450, PUTATIVE (EUROFUNG)-RELATED"/>
    <property type="match status" value="1"/>
</dbReference>
<dbReference type="InterPro" id="IPR002403">
    <property type="entry name" value="Cyt_P450_E_grp-IV"/>
</dbReference>
<dbReference type="GO" id="GO:0004497">
    <property type="term" value="F:monooxygenase activity"/>
    <property type="evidence" value="ECO:0007669"/>
    <property type="project" value="UniProtKB-KW"/>
</dbReference>
<dbReference type="Gene3D" id="1.10.630.10">
    <property type="entry name" value="Cytochrome P450"/>
    <property type="match status" value="1"/>
</dbReference>
<evidence type="ECO:0000313" key="11">
    <source>
        <dbReference type="EMBL" id="KAF2091838.1"/>
    </source>
</evidence>
<dbReference type="OrthoDB" id="1844152at2759"/>
<sequence>MLAAIVVLAALYHCHCRLTASKHLLDPLPWVGVRDELFAKSRAHLREATDSWDLLKEGYAKWSQQEKTFVIPNITFRPEAILPQSHIPWLVKQPVSVLSTKPAQVSLLELEWLAPARIYDHPLHEEVIRKDLTRHLNALHPAIADAVSGTIDRVWAVDADWKHVPALETLSEIIVRISNRVFVGEDLYHDEGYLKVISAFSTVFILAAIAIKALIPDILKPILAPLIALPNKYCLWRCRRYLDPIISERLKNLRRRESDPSAKHPEEPEDFLQWMTRAAFSHPDKGEANASIISTRILLMEMTAIHTSTSTIANTVLDLLSADPSRNYVDGIRAQALAVLSHDNGVWTSAGIRKLTRADSAIRESLRFSGFAARGAKRQVMAPGGVTLPDGSHLPQNAWLSIPVAAIHHDSRFYPDPGTYDAFRFSDAREEMLEALRNRGAGGRAELYELLQEKRLSLSTTSDAFVPFGHGQHSCPGRFFAAQVLKLILAYITVHYDIEPLPTRPQNTYMSDFSAPSTTAKLRIRRRPAPTGEKVVE</sequence>
<dbReference type="GO" id="GO:0020037">
    <property type="term" value="F:heme binding"/>
    <property type="evidence" value="ECO:0007669"/>
    <property type="project" value="InterPro"/>
</dbReference>
<evidence type="ECO:0000256" key="10">
    <source>
        <dbReference type="SAM" id="SignalP"/>
    </source>
</evidence>
<keyword evidence="5 9" id="KW-0560">Oxidoreductase</keyword>
<dbReference type="InterPro" id="IPR036396">
    <property type="entry name" value="Cyt_P450_sf"/>
</dbReference>
<evidence type="ECO:0000256" key="7">
    <source>
        <dbReference type="ARBA" id="ARBA00023033"/>
    </source>
</evidence>
<reference evidence="11" key="1">
    <citation type="journal article" date="2020" name="Stud. Mycol.">
        <title>101 Dothideomycetes genomes: a test case for predicting lifestyles and emergence of pathogens.</title>
        <authorList>
            <person name="Haridas S."/>
            <person name="Albert R."/>
            <person name="Binder M."/>
            <person name="Bloem J."/>
            <person name="Labutti K."/>
            <person name="Salamov A."/>
            <person name="Andreopoulos B."/>
            <person name="Baker S."/>
            <person name="Barry K."/>
            <person name="Bills G."/>
            <person name="Bluhm B."/>
            <person name="Cannon C."/>
            <person name="Castanera R."/>
            <person name="Culley D."/>
            <person name="Daum C."/>
            <person name="Ezra D."/>
            <person name="Gonzalez J."/>
            <person name="Henrissat B."/>
            <person name="Kuo A."/>
            <person name="Liang C."/>
            <person name="Lipzen A."/>
            <person name="Lutzoni F."/>
            <person name="Magnuson J."/>
            <person name="Mondo S."/>
            <person name="Nolan M."/>
            <person name="Ohm R."/>
            <person name="Pangilinan J."/>
            <person name="Park H.-J."/>
            <person name="Ramirez L."/>
            <person name="Alfaro M."/>
            <person name="Sun H."/>
            <person name="Tritt A."/>
            <person name="Yoshinaga Y."/>
            <person name="Zwiers L.-H."/>
            <person name="Turgeon B."/>
            <person name="Goodwin S."/>
            <person name="Spatafora J."/>
            <person name="Crous P."/>
            <person name="Grigoriev I."/>
        </authorList>
    </citation>
    <scope>NUCLEOTIDE SEQUENCE</scope>
    <source>
        <strain evidence="11">CBS 121410</strain>
    </source>
</reference>
<comment type="cofactor">
    <cofactor evidence="1 8">
        <name>heme</name>
        <dbReference type="ChEBI" id="CHEBI:30413"/>
    </cofactor>
</comment>
<dbReference type="GO" id="GO:0005506">
    <property type="term" value="F:iron ion binding"/>
    <property type="evidence" value="ECO:0007669"/>
    <property type="project" value="InterPro"/>
</dbReference>
<evidence type="ECO:0000313" key="12">
    <source>
        <dbReference type="Proteomes" id="UP000799776"/>
    </source>
</evidence>
<gene>
    <name evidence="11" type="ORF">K490DRAFT_30966</name>
</gene>
<dbReference type="Proteomes" id="UP000799776">
    <property type="component" value="Unassembled WGS sequence"/>
</dbReference>
<feature type="binding site" description="axial binding residue" evidence="8">
    <location>
        <position position="475"/>
    </location>
    <ligand>
        <name>heme</name>
        <dbReference type="ChEBI" id="CHEBI:30413"/>
    </ligand>
    <ligandPart>
        <name>Fe</name>
        <dbReference type="ChEBI" id="CHEBI:18248"/>
    </ligandPart>
</feature>
<keyword evidence="3 8" id="KW-0349">Heme</keyword>
<dbReference type="PROSITE" id="PS00086">
    <property type="entry name" value="CYTOCHROME_P450"/>
    <property type="match status" value="1"/>
</dbReference>
<dbReference type="SUPFAM" id="SSF48264">
    <property type="entry name" value="Cytochrome P450"/>
    <property type="match status" value="1"/>
</dbReference>
<dbReference type="GO" id="GO:0016705">
    <property type="term" value="F:oxidoreductase activity, acting on paired donors, with incorporation or reduction of molecular oxygen"/>
    <property type="evidence" value="ECO:0007669"/>
    <property type="project" value="InterPro"/>
</dbReference>
<dbReference type="AlphaFoldDB" id="A0A9P4I2J1"/>
<evidence type="ECO:0000256" key="9">
    <source>
        <dbReference type="RuleBase" id="RU000461"/>
    </source>
</evidence>
<dbReference type="InterPro" id="IPR001128">
    <property type="entry name" value="Cyt_P450"/>
</dbReference>
<feature type="chain" id="PRO_5040372049" evidence="10">
    <location>
        <begin position="17"/>
        <end position="537"/>
    </location>
</feature>
<keyword evidence="4 8" id="KW-0479">Metal-binding</keyword>
<dbReference type="InterPro" id="IPR017972">
    <property type="entry name" value="Cyt_P450_CS"/>
</dbReference>